<dbReference type="EMBL" id="JASBAN010000001">
    <property type="protein sequence ID" value="MDI2111899.1"/>
    <property type="molecule type" value="Genomic_DNA"/>
</dbReference>
<gene>
    <name evidence="4" type="ORF">QJV33_01100</name>
</gene>
<dbReference type="InterPro" id="IPR001405">
    <property type="entry name" value="UPF0758"/>
</dbReference>
<evidence type="ECO:0000313" key="4">
    <source>
        <dbReference type="EMBL" id="MDI2111899.1"/>
    </source>
</evidence>
<protein>
    <submittedName>
        <fullName evidence="4">JAB domain-containing protein</fullName>
    </submittedName>
</protein>
<dbReference type="Proteomes" id="UP001431775">
    <property type="component" value="Unassembled WGS sequence"/>
</dbReference>
<proteinExistence type="predicted"/>
<dbReference type="PANTHER" id="PTHR30471:SF3">
    <property type="entry name" value="UPF0758 PROTEIN YEES-RELATED"/>
    <property type="match status" value="1"/>
</dbReference>
<dbReference type="InterPro" id="IPR046778">
    <property type="entry name" value="UPF0758_N"/>
</dbReference>
<reference evidence="4" key="1">
    <citation type="submission" date="2023-05" db="EMBL/GenBank/DDBJ databases">
        <title>Whole genome sequence of Commensalibacter sp.</title>
        <authorList>
            <person name="Charoenyingcharoen P."/>
            <person name="Yukphan P."/>
        </authorList>
    </citation>
    <scope>NUCLEOTIDE SEQUENCE</scope>
    <source>
        <strain evidence="4">TBRC 10068</strain>
    </source>
</reference>
<evidence type="ECO:0000256" key="1">
    <source>
        <dbReference type="ARBA" id="ARBA00023049"/>
    </source>
</evidence>
<dbReference type="RefSeq" id="WP_281461584.1">
    <property type="nucleotide sequence ID" value="NZ_JASBAN010000001.1"/>
</dbReference>
<comment type="caution">
    <text evidence="4">The sequence shown here is derived from an EMBL/GenBank/DDBJ whole genome shotgun (WGS) entry which is preliminary data.</text>
</comment>
<dbReference type="PANTHER" id="PTHR30471">
    <property type="entry name" value="DNA REPAIR PROTEIN RADC"/>
    <property type="match status" value="1"/>
</dbReference>
<dbReference type="Pfam" id="PF04002">
    <property type="entry name" value="RadC"/>
    <property type="match status" value="1"/>
</dbReference>
<evidence type="ECO:0000259" key="3">
    <source>
        <dbReference type="Pfam" id="PF20582"/>
    </source>
</evidence>
<keyword evidence="1" id="KW-0378">Hydrolase</keyword>
<dbReference type="InterPro" id="IPR025657">
    <property type="entry name" value="RadC_JAB"/>
</dbReference>
<keyword evidence="5" id="KW-1185">Reference proteome</keyword>
<keyword evidence="1" id="KW-0482">Metalloprotease</keyword>
<evidence type="ECO:0000313" key="5">
    <source>
        <dbReference type="Proteomes" id="UP001431775"/>
    </source>
</evidence>
<feature type="domain" description="RadC-like JAB" evidence="2">
    <location>
        <begin position="119"/>
        <end position="235"/>
    </location>
</feature>
<organism evidence="4 5">
    <name type="scientific">Commensalibacter nepenthis</name>
    <dbReference type="NCBI Taxonomy" id="3043872"/>
    <lineage>
        <taxon>Bacteria</taxon>
        <taxon>Pseudomonadati</taxon>
        <taxon>Pseudomonadota</taxon>
        <taxon>Alphaproteobacteria</taxon>
        <taxon>Acetobacterales</taxon>
        <taxon>Acetobacteraceae</taxon>
    </lineage>
</organism>
<sequence length="242" mass="28168">MDNSFLPPVSKRSKQFTTLNGVGHRGRMRAKLLQKGGQALEDYELLEMLLYLVIPRRDTKPLAKHLMNSFGSLDGLFSAPAEQLEKEKISQEFIQVIDFLKQITERLILPDFNNRPSLKCWKDVIVYLNEYPLEKEAHNKNMLRLLFLNNQQKLICDEYIIHQNTKAISEIIQKALNLYATHLITIYYGFGNEFTSLMRKNETKFAMMLQSSAHHFDLSIGDHIICFDSEYFSVLKNTNFNL</sequence>
<feature type="domain" description="UPF0758" evidence="3">
    <location>
        <begin position="27"/>
        <end position="86"/>
    </location>
</feature>
<name>A0ABT6Q517_9PROT</name>
<accession>A0ABT6Q517</accession>
<dbReference type="Pfam" id="PF20582">
    <property type="entry name" value="UPF0758_N"/>
    <property type="match status" value="1"/>
</dbReference>
<evidence type="ECO:0000259" key="2">
    <source>
        <dbReference type="Pfam" id="PF04002"/>
    </source>
</evidence>
<keyword evidence="1" id="KW-0645">Protease</keyword>